<protein>
    <submittedName>
        <fullName evidence="1">Uncharacterized protein</fullName>
    </submittedName>
</protein>
<accession>A0ABN2ZG65</accession>
<sequence>MWAQSIGRAVPAEILQELSALTDALVELGKEQNFSTPTLAQAKTLADHWSRATKAEEGRG</sequence>
<keyword evidence="2" id="KW-1185">Reference proteome</keyword>
<organism evidence="1 2">
    <name type="scientific">Kitasatospora kazusensis</name>
    <dbReference type="NCBI Taxonomy" id="407974"/>
    <lineage>
        <taxon>Bacteria</taxon>
        <taxon>Bacillati</taxon>
        <taxon>Actinomycetota</taxon>
        <taxon>Actinomycetes</taxon>
        <taxon>Kitasatosporales</taxon>
        <taxon>Streptomycetaceae</taxon>
        <taxon>Kitasatospora</taxon>
    </lineage>
</organism>
<evidence type="ECO:0000313" key="1">
    <source>
        <dbReference type="EMBL" id="GAA2141704.1"/>
    </source>
</evidence>
<name>A0ABN2ZG65_9ACTN</name>
<dbReference type="EMBL" id="BAAANT010000012">
    <property type="protein sequence ID" value="GAA2141704.1"/>
    <property type="molecule type" value="Genomic_DNA"/>
</dbReference>
<evidence type="ECO:0000313" key="2">
    <source>
        <dbReference type="Proteomes" id="UP001422759"/>
    </source>
</evidence>
<reference evidence="1 2" key="1">
    <citation type="journal article" date="2019" name="Int. J. Syst. Evol. Microbiol.">
        <title>The Global Catalogue of Microorganisms (GCM) 10K type strain sequencing project: providing services to taxonomists for standard genome sequencing and annotation.</title>
        <authorList>
            <consortium name="The Broad Institute Genomics Platform"/>
            <consortium name="The Broad Institute Genome Sequencing Center for Infectious Disease"/>
            <person name="Wu L."/>
            <person name="Ma J."/>
        </authorList>
    </citation>
    <scope>NUCLEOTIDE SEQUENCE [LARGE SCALE GENOMIC DNA]</scope>
    <source>
        <strain evidence="1 2">JCM 14560</strain>
    </source>
</reference>
<comment type="caution">
    <text evidence="1">The sequence shown here is derived from an EMBL/GenBank/DDBJ whole genome shotgun (WGS) entry which is preliminary data.</text>
</comment>
<dbReference type="Proteomes" id="UP001422759">
    <property type="component" value="Unassembled WGS sequence"/>
</dbReference>
<proteinExistence type="predicted"/>
<gene>
    <name evidence="1" type="ORF">GCM10009760_26150</name>
</gene>